<evidence type="ECO:0000256" key="1">
    <source>
        <dbReference type="ARBA" id="ARBA00004239"/>
    </source>
</evidence>
<evidence type="ECO:0000259" key="8">
    <source>
        <dbReference type="PROSITE" id="PS51717"/>
    </source>
</evidence>
<dbReference type="InterPro" id="IPR057365">
    <property type="entry name" value="URGCP"/>
</dbReference>
<evidence type="ECO:0000256" key="2">
    <source>
        <dbReference type="ARBA" id="ARBA00006828"/>
    </source>
</evidence>
<dbReference type="InterPro" id="IPR052986">
    <property type="entry name" value="VLIG_GTPase"/>
</dbReference>
<dbReference type="CDD" id="cd00198">
    <property type="entry name" value="vWFA"/>
    <property type="match status" value="1"/>
</dbReference>
<reference evidence="9 10" key="1">
    <citation type="submission" date="2024-05" db="EMBL/GenBank/DDBJ databases">
        <authorList>
            <person name="Wallberg A."/>
        </authorList>
    </citation>
    <scope>NUCLEOTIDE SEQUENCE [LARGE SCALE GENOMIC DNA]</scope>
</reference>
<keyword evidence="5" id="KW-0175">Coiled coil</keyword>
<dbReference type="PANTHER" id="PTHR14819">
    <property type="entry name" value="GTP-BINDING"/>
    <property type="match status" value="1"/>
</dbReference>
<feature type="domain" description="VWFA" evidence="6">
    <location>
        <begin position="2787"/>
        <end position="2985"/>
    </location>
</feature>
<organism evidence="9 10">
    <name type="scientific">Meganyctiphanes norvegica</name>
    <name type="common">Northern krill</name>
    <name type="synonym">Thysanopoda norvegica</name>
    <dbReference type="NCBI Taxonomy" id="48144"/>
    <lineage>
        <taxon>Eukaryota</taxon>
        <taxon>Metazoa</taxon>
        <taxon>Ecdysozoa</taxon>
        <taxon>Arthropoda</taxon>
        <taxon>Crustacea</taxon>
        <taxon>Multicrustacea</taxon>
        <taxon>Malacostraca</taxon>
        <taxon>Eumalacostraca</taxon>
        <taxon>Eucarida</taxon>
        <taxon>Euphausiacea</taxon>
        <taxon>Euphausiidae</taxon>
        <taxon>Meganyctiphanes</taxon>
    </lineage>
</organism>
<feature type="coiled-coil region" evidence="5">
    <location>
        <begin position="1717"/>
        <end position="1744"/>
    </location>
</feature>
<keyword evidence="4" id="KW-0732">Signal</keyword>
<dbReference type="EMBL" id="CAXKWB010010591">
    <property type="protein sequence ID" value="CAL4098549.1"/>
    <property type="molecule type" value="Genomic_DNA"/>
</dbReference>
<dbReference type="InterPro" id="IPR058641">
    <property type="entry name" value="GVIN1_dom"/>
</dbReference>
<dbReference type="Pfam" id="PF25974">
    <property type="entry name" value="URGCP_9th"/>
    <property type="match status" value="1"/>
</dbReference>
<dbReference type="PROSITE" id="PS51717">
    <property type="entry name" value="G_VLIG"/>
    <property type="match status" value="1"/>
</dbReference>
<dbReference type="GO" id="GO:0005576">
    <property type="term" value="C:extracellular region"/>
    <property type="evidence" value="ECO:0007669"/>
    <property type="project" value="UniProtKB-SubCell"/>
</dbReference>
<dbReference type="Gene3D" id="3.40.50.410">
    <property type="entry name" value="von Willebrand factor, type A domain"/>
    <property type="match status" value="1"/>
</dbReference>
<comment type="similarity">
    <text evidence="2">Belongs to the TRAFAC class dynamin-like GTPase superfamily. Very large inducible GTPase (VLIG) family.</text>
</comment>
<dbReference type="InterPro" id="IPR056072">
    <property type="entry name" value="SNTX_MACPF/CDC-like_dom"/>
</dbReference>
<feature type="domain" description="Fibronectin type-III" evidence="7">
    <location>
        <begin position="511"/>
        <end position="608"/>
    </location>
</feature>
<dbReference type="Gene3D" id="2.60.40.10">
    <property type="entry name" value="Immunoglobulins"/>
    <property type="match status" value="1"/>
</dbReference>
<dbReference type="InterPro" id="IPR003961">
    <property type="entry name" value="FN3_dom"/>
</dbReference>
<dbReference type="GO" id="GO:0005525">
    <property type="term" value="F:GTP binding"/>
    <property type="evidence" value="ECO:0007669"/>
    <property type="project" value="InterPro"/>
</dbReference>
<feature type="domain" description="VLIG-type G" evidence="8">
    <location>
        <begin position="1811"/>
        <end position="2057"/>
    </location>
</feature>
<dbReference type="SUPFAM" id="SSF53300">
    <property type="entry name" value="vWA-like"/>
    <property type="match status" value="1"/>
</dbReference>
<protein>
    <recommendedName>
        <fullName evidence="11">Interferon-induced very large GTPase 1-like</fullName>
    </recommendedName>
</protein>
<evidence type="ECO:0000256" key="4">
    <source>
        <dbReference type="ARBA" id="ARBA00022729"/>
    </source>
</evidence>
<dbReference type="InterPro" id="IPR036465">
    <property type="entry name" value="vWFA_dom_sf"/>
</dbReference>
<dbReference type="InterPro" id="IPR040581">
    <property type="entry name" value="Thioredoxin_11"/>
</dbReference>
<dbReference type="Pfam" id="PF00041">
    <property type="entry name" value="fn3"/>
    <property type="match status" value="1"/>
</dbReference>
<dbReference type="Pfam" id="PF18078">
    <property type="entry name" value="Thioredoxin_11"/>
    <property type="match status" value="1"/>
</dbReference>
<dbReference type="PANTHER" id="PTHR14819:SF5">
    <property type="entry name" value="INTERFERON-INDUCED VERY LARGE GTPASE 1"/>
    <property type="match status" value="1"/>
</dbReference>
<gene>
    <name evidence="9" type="ORF">MNOR_LOCUS16255</name>
</gene>
<name>A0AAV2QWB7_MEGNR</name>
<dbReference type="InterPro" id="IPR002035">
    <property type="entry name" value="VWF_A"/>
</dbReference>
<evidence type="ECO:0000256" key="3">
    <source>
        <dbReference type="ARBA" id="ARBA00022525"/>
    </source>
</evidence>
<dbReference type="CDD" id="cd00063">
    <property type="entry name" value="FN3"/>
    <property type="match status" value="2"/>
</dbReference>
<evidence type="ECO:0000313" key="10">
    <source>
        <dbReference type="Proteomes" id="UP001497623"/>
    </source>
</evidence>
<evidence type="ECO:0000259" key="6">
    <source>
        <dbReference type="PROSITE" id="PS50234"/>
    </source>
</evidence>
<dbReference type="InterPro" id="IPR030383">
    <property type="entry name" value="G_VLIG_dom"/>
</dbReference>
<dbReference type="Pfam" id="PF25683">
    <property type="entry name" value="URGCP_GTPase"/>
    <property type="match status" value="1"/>
</dbReference>
<evidence type="ECO:0000259" key="7">
    <source>
        <dbReference type="PROSITE" id="PS50853"/>
    </source>
</evidence>
<evidence type="ECO:0008006" key="11">
    <source>
        <dbReference type="Google" id="ProtNLM"/>
    </source>
</evidence>
<sequence length="3090" mass="355044">MASVMQIQAIGRPFKLGMLYDCRSDTLIPGITLWSKEKLEKDLTVKKESTQSMKIEASDNLSDKASLINIDAYLKLSFLGGLVSVSGSAKYLDDRISSSHQERVTLKYECTTKFEHLSMQTLAVENIDYPTVFDKQDATHVVTGIQYGARALFLFDKQHVSSEEKRKVGGAVEVIVKSIPSFQIEGGATLDLKDEQKEVSKSLNCTFYGDVRPKTNPTTFEEAIQVYKGLNELVGEHGEPLTIWLYPLEKLDSKAAKLAREISSNLISQVETIFEGFQDIFVWCNDLIKEANFSAILAFKKLLENFKSLVKQKQLAFQKELLPILPRIKGGFEAESVLANLILKMQKSPFSFENLSVWVKDREKQLKIITTICKSMEGIKFASAGDLEAAIMDPENHHVLCYMFEIPASDEQMAAMQDYLNFGSISEINEPASKIIKLSDEKENQQKMQTVESATLFRDFYNANKNRVMDIKKKTAFLISDISSFSQKVSGSIYHYRKGEKISTEFLPPSPPENIEITNINHNSVNIKWNPSIPGTEDIVTYEIEYQTVLEGSVNESRNIKATDKSSTKFILSQLSPATAYQFKCRSVVPSGFSSFCDLSLPVVTLPSSSPILKRVSQVDDKVVQIEFEEPAIKVDNIVIKGYHIYYKTCYEGSWEGPIEVASDEGHLKNIEVEVNETYMFKIRAVYDIEHHQGYPEESQDSKISPSIYIVKNLNEFLEKTAIFRDGLENTAKKLYTFESDNDFKQYCQQNLQDLWEHAKYVPEFWRQLLQKDTFCTFFKLIIDYKDVFDDNDKHFIRLLLRQLLNLADDVEFSYCSDLNDWVNEQTDSSENHKKALHDLDETSKDLVKSDEFLSKCKILLEEVLVHARFVPVFWKAFLIQGKFSNFFSKLISCKDSLVGDSVIQHYLRQLIGIAEDTAFAHRENLINIAFDQEGNINEQEEYTANDLPSFISLMNETLLPQFENKLKILIPKSINLINYLTNCLPKSEDIHQRYQGCLLKGLLMKHDIYSARFDDSFPIDDLRSLVNELMNNWNLFQEYADKGEMQCQALIFVMFIKCVECRADAASIYRAETESVSPMDTRCDEEEFNNQVQIIGEGLTPEVQQIIDKWAKTSPFHWKELKKGFQSLEKGDKSILIKETYIIEEIKVVKETQDHEKEEGIEYFDASQSVEALNNFQYLNNILQMLGLKDFYPSKISLWDITKIKQKKSNCDGHDKKQITDIPWQIMQKLIMIDFTGRESIFNELGVNDAEGDEFDEMDYFLDDMAESTEDAMSLNPLDAFLATFLCCNPMLKQIIIGKMFSCKLAIPFIYPVGPTSLGLSIWSLRSIITEWRGRDKTATEKSVLNFPLHIVSFQRIKRPSASKSKLINDVLNNQAHHTFFNQDSIQGMTEKKFCDGMVEASWFLPSGKETSTFSDVLMFLNLRGDCSDHKEQSQFLSIASTVPVIMIDAEDVTLDTSKETLGKILKTSQDAIVILSSCANPPDKKIIKAAGLKIKELDIKEAPHKVKIILGFKPDGRKSAADLKNEIRIAISERISKTTTQSITECVSLAENNGLHFIIDENDTAIKKGKRYAEEVFQYIKDIPLDECKKQMLPLQGETWQKWSKLLKQQYRVGGKSPKESSMQQKGIIGMDMVNLREEQLRRCQNSSALFRSFRENLMMLVEQGDSVMYFLQWLRIFLDDKSRNSLPELSQRYKTSWWRFREGKNNPDEAKISLDQLKIDAERAEQQLADASCGLEHLLRELAQMYETVATSTNIPKKTKDSYEQIPLIAAKLLLKGQPLEIMDGDAANVPLTWVQAVFEGLRKCIGDKKLFVLSVLGIQSSGKSTLLNTMFGLQFAVSAGRCTRGVFMQLVPVDKKNTSFQFDYVLVVDTEGLRAPELGQQKYDHDNELATLVIGLGDVTILNIKGENTAEVRDVLQIAVHAFLRMKIVNHNLKIRQSCVFLHQNVPAVNAKEKMEHGHRKLQEDLDEMTKEAAYQEKFVNIKSFNEVIEYDGEKHVFYFSDLWHGDPPMAPANPGYSENVEKLRDWLLEELDARQKTFYTVSDMKLRIEDLWNGVMADDFVFSFRNSLEIKAYRGLEDKFCHLIFIFEQNIGNWLKSIAEVEMSKCLTAENLQNCHSKLITTLRQEIDNQGHKCYEDLDTYFEESNLKDIIIQWKEQKKVALELSINDMTFKIKEEMQKMKESIQLDLYQRENEKVHEDEIMRKANQLAENLRNKKVTDTYLDNEFNKLWIRWTNELALRETANSIPIEVEVENLLYKYQKDINMNLNQELTRKPLKTPLGLKKLENSILFKDVTSKYISVSSYFGSRSNGSEYQVEMAKSKEDHDGDSWWNPFSLFGSKKTTQSQKKAIKGHTHLTELEKKQRLEKKCRYLAVKIINQILGKVDIYIVNKFRQDTGFRNAYASEVINIIVTDIKKHNNATTHEYPFTFLPNLRAKISVHACAHAVECFKKLESAYQEKHGIKAKREVYKGKAWKLFINKVKKSSEEITAAALFWECLKEWIRKQVSKEMERKIPADIVQEFSLKKYHLLLRILDNLADEGSIDDYKGYIMDAFSYAKTWMKEYIEDQLFAKGNSGHNSKYSLDADIKIGSTMHIVQKAIEIATNVVTEERSKRTLEDMSDDMKIWIRQFCSHLQEKNLPINFTILGTLKDSNVTDFTNLQKQILKQLDEEQNSQRDYFKCIDKSTVRWEGESPVVLIMEKLWGCPAQCPFCQEPCLWMKNHEGQSHTCLQHRPQGVGGRFWLDSNKLVTENCNWMVNSTDRKFVCTKRTLEEAYNEAQKVDLAFLVDSTGSMGGIIQTVKEEIHRIVNKIKDEYPEAQLRVAFVGYRDHCDGSDRIQKMDFTNNISSFRSFVSDVNPTGGGDAAEDVFGGLEEAGKLSWTAVNRVIVHFADAPCHGSRFHNGVNDDYSNYNKADFRGLKIEELMAKLIELDVQYYFGKMNHHTNKMIDEFRLVSGDKNFPRQVDATNAANVLTIVANSVTATIHETMDEWLKKGSSGVVSTGEDEEKRICKDVWHKYKHYKTCLPKWDIAPDPSTESSQYWQWFMYTYSDDLQEFHGARLPDMPVSWRKIDAEKAKESLRKYCT</sequence>
<dbReference type="InterPro" id="IPR027417">
    <property type="entry name" value="P-loop_NTPase"/>
</dbReference>
<dbReference type="InterPro" id="IPR056861">
    <property type="entry name" value="HMCN1-like_VWA"/>
</dbReference>
<dbReference type="Gene3D" id="3.40.50.300">
    <property type="entry name" value="P-loop containing nucleotide triphosphate hydrolases"/>
    <property type="match status" value="1"/>
</dbReference>
<dbReference type="InterPro" id="IPR048997">
    <property type="entry name" value="Stonustoxin-like_helical"/>
</dbReference>
<dbReference type="Pfam" id="PF25106">
    <property type="entry name" value="VWA_4"/>
    <property type="match status" value="1"/>
</dbReference>
<dbReference type="SUPFAM" id="SSF52540">
    <property type="entry name" value="P-loop containing nucleoside triphosphate hydrolases"/>
    <property type="match status" value="1"/>
</dbReference>
<dbReference type="SMART" id="SM00060">
    <property type="entry name" value="FN3"/>
    <property type="match status" value="2"/>
</dbReference>
<accession>A0AAV2QWB7</accession>
<dbReference type="Pfam" id="PF24674">
    <property type="entry name" value="MACPF_SNTX"/>
    <property type="match status" value="1"/>
</dbReference>
<proteinExistence type="inferred from homology"/>
<comment type="subcellular location">
    <subcellularLocation>
        <location evidence="1">Secreted</location>
        <location evidence="1">Extracellular space</location>
    </subcellularLocation>
</comment>
<dbReference type="InterPro" id="IPR013783">
    <property type="entry name" value="Ig-like_fold"/>
</dbReference>
<dbReference type="PROSITE" id="PS50853">
    <property type="entry name" value="FN3"/>
    <property type="match status" value="1"/>
</dbReference>
<dbReference type="PROSITE" id="PS50234">
    <property type="entry name" value="VWFA"/>
    <property type="match status" value="1"/>
</dbReference>
<dbReference type="Pfam" id="PF25496">
    <property type="entry name" value="URGCP"/>
    <property type="match status" value="1"/>
</dbReference>
<dbReference type="Proteomes" id="UP001497623">
    <property type="component" value="Unassembled WGS sequence"/>
</dbReference>
<evidence type="ECO:0000313" key="9">
    <source>
        <dbReference type="EMBL" id="CAL4098549.1"/>
    </source>
</evidence>
<dbReference type="Pfam" id="PF21109">
    <property type="entry name" value="Stonustoxin_helical"/>
    <property type="match status" value="1"/>
</dbReference>
<comment type="caution">
    <text evidence="9">The sequence shown here is derived from an EMBL/GenBank/DDBJ whole genome shotgun (WGS) entry which is preliminary data.</text>
</comment>
<keyword evidence="10" id="KW-1185">Reference proteome</keyword>
<keyword evidence="3" id="KW-0964">Secreted</keyword>
<evidence type="ECO:0000256" key="5">
    <source>
        <dbReference type="SAM" id="Coils"/>
    </source>
</evidence>
<dbReference type="GO" id="GO:0032991">
    <property type="term" value="C:protein-containing complex"/>
    <property type="evidence" value="ECO:0007669"/>
    <property type="project" value="UniProtKB-ARBA"/>
</dbReference>
<dbReference type="SUPFAM" id="SSF49265">
    <property type="entry name" value="Fibronectin type III"/>
    <property type="match status" value="1"/>
</dbReference>
<dbReference type="InterPro" id="IPR036116">
    <property type="entry name" value="FN3_sf"/>
</dbReference>